<sequence>MTEKKESFFGRMFKGGCGCGCCNVKIEEVPEEESVNKETAQEKKEEK</sequence>
<gene>
    <name evidence="1" type="ORF">C8D99_101302</name>
</gene>
<dbReference type="RefSeq" id="WP_166669950.1">
    <property type="nucleotide sequence ID" value="NZ_SORI01000001.1"/>
</dbReference>
<accession>A0A4R8ML51</accession>
<proteinExistence type="predicted"/>
<protein>
    <submittedName>
        <fullName evidence="1">Uncharacterized protein</fullName>
    </submittedName>
</protein>
<keyword evidence="2" id="KW-1185">Reference proteome</keyword>
<reference evidence="1 2" key="1">
    <citation type="submission" date="2019-03" db="EMBL/GenBank/DDBJ databases">
        <title>Genomic Encyclopedia of Type Strains, Phase IV (KMG-IV): sequencing the most valuable type-strain genomes for metagenomic binning, comparative biology and taxonomic classification.</title>
        <authorList>
            <person name="Goeker M."/>
        </authorList>
    </citation>
    <scope>NUCLEOTIDE SEQUENCE [LARGE SCALE GENOMIC DNA]</scope>
    <source>
        <strain evidence="1 2">DSM 25964</strain>
    </source>
</reference>
<organism evidence="1 2">
    <name type="scientific">Aminivibrio pyruvatiphilus</name>
    <dbReference type="NCBI Taxonomy" id="1005740"/>
    <lineage>
        <taxon>Bacteria</taxon>
        <taxon>Thermotogati</taxon>
        <taxon>Synergistota</taxon>
        <taxon>Synergistia</taxon>
        <taxon>Synergistales</taxon>
        <taxon>Aminobacteriaceae</taxon>
        <taxon>Aminivibrio</taxon>
    </lineage>
</organism>
<dbReference type="EMBL" id="SORI01000001">
    <property type="protein sequence ID" value="TDY65152.1"/>
    <property type="molecule type" value="Genomic_DNA"/>
</dbReference>
<dbReference type="AlphaFoldDB" id="A0A4R8ML51"/>
<evidence type="ECO:0000313" key="1">
    <source>
        <dbReference type="EMBL" id="TDY65152.1"/>
    </source>
</evidence>
<dbReference type="Proteomes" id="UP000295066">
    <property type="component" value="Unassembled WGS sequence"/>
</dbReference>
<evidence type="ECO:0000313" key="2">
    <source>
        <dbReference type="Proteomes" id="UP000295066"/>
    </source>
</evidence>
<name>A0A4R8ML51_9BACT</name>
<comment type="caution">
    <text evidence="1">The sequence shown here is derived from an EMBL/GenBank/DDBJ whole genome shotgun (WGS) entry which is preliminary data.</text>
</comment>